<accession>A0ABT4A798</accession>
<evidence type="ECO:0000313" key="2">
    <source>
        <dbReference type="EMBL" id="MCY1077119.1"/>
    </source>
</evidence>
<reference evidence="2 3" key="1">
    <citation type="submission" date="2022-11" db="EMBL/GenBank/DDBJ databases">
        <title>Minimal conservation of predation-associated metabolite biosynthetic gene clusters underscores biosynthetic potential of Myxococcota including descriptions for ten novel species: Archangium lansinium sp. nov., Myxococcus landrumus sp. nov., Nannocystis bai.</title>
        <authorList>
            <person name="Ahearne A."/>
            <person name="Stevens C."/>
            <person name="Phillips K."/>
        </authorList>
    </citation>
    <scope>NUCLEOTIDE SEQUENCE [LARGE SCALE GENOMIC DNA]</scope>
    <source>
        <strain evidence="2 3">MIWBW</strain>
    </source>
</reference>
<dbReference type="EMBL" id="JAPNKA010000001">
    <property type="protein sequence ID" value="MCY1077119.1"/>
    <property type="molecule type" value="Genomic_DNA"/>
</dbReference>
<evidence type="ECO:0000256" key="1">
    <source>
        <dbReference type="SAM" id="MobiDB-lite"/>
    </source>
</evidence>
<comment type="caution">
    <text evidence="2">The sequence shown here is derived from an EMBL/GenBank/DDBJ whole genome shotgun (WGS) entry which is preliminary data.</text>
</comment>
<keyword evidence="3" id="KW-1185">Reference proteome</keyword>
<evidence type="ECO:0000313" key="3">
    <source>
        <dbReference type="Proteomes" id="UP001207654"/>
    </source>
</evidence>
<organism evidence="2 3">
    <name type="scientific">Archangium lansingense</name>
    <dbReference type="NCBI Taxonomy" id="2995310"/>
    <lineage>
        <taxon>Bacteria</taxon>
        <taxon>Pseudomonadati</taxon>
        <taxon>Myxococcota</taxon>
        <taxon>Myxococcia</taxon>
        <taxon>Myxococcales</taxon>
        <taxon>Cystobacterineae</taxon>
        <taxon>Archangiaceae</taxon>
        <taxon>Archangium</taxon>
    </lineage>
</organism>
<name>A0ABT4A798_9BACT</name>
<sequence length="152" mass="16918">MNKKEKQNINTFVSKVRKNKIPQPSQVLKFSMEQWGKAFSAIPTPTDADKRLYDAGKWFAPRFQAITKRSSIIDFGISDQDELTRYHCGTVNREAQLINEMVLESASGNGVLIAEQIVQSKYQSETSANAAGPEDLDEAAVDGLRAPNKNKV</sequence>
<proteinExistence type="predicted"/>
<protein>
    <submittedName>
        <fullName evidence="2">Uncharacterized protein</fullName>
    </submittedName>
</protein>
<gene>
    <name evidence="2" type="ORF">OV287_21810</name>
</gene>
<feature type="region of interest" description="Disordered" evidence="1">
    <location>
        <begin position="123"/>
        <end position="152"/>
    </location>
</feature>
<dbReference type="RefSeq" id="WP_267535970.1">
    <property type="nucleotide sequence ID" value="NZ_JAPNKA010000001.1"/>
</dbReference>
<dbReference type="Proteomes" id="UP001207654">
    <property type="component" value="Unassembled WGS sequence"/>
</dbReference>